<dbReference type="GO" id="GO:0008270">
    <property type="term" value="F:zinc ion binding"/>
    <property type="evidence" value="ECO:0007669"/>
    <property type="project" value="UniProtKB-KW"/>
</dbReference>
<gene>
    <name evidence="4" type="ORF">Voc01_018410</name>
</gene>
<dbReference type="RefSeq" id="WP_203926893.1">
    <property type="nucleotide sequence ID" value="NZ_BOPH01000022.1"/>
</dbReference>
<organism evidence="4 5">
    <name type="scientific">Virgisporangium ochraceum</name>
    <dbReference type="NCBI Taxonomy" id="65505"/>
    <lineage>
        <taxon>Bacteria</taxon>
        <taxon>Bacillati</taxon>
        <taxon>Actinomycetota</taxon>
        <taxon>Actinomycetes</taxon>
        <taxon>Micromonosporales</taxon>
        <taxon>Micromonosporaceae</taxon>
        <taxon>Virgisporangium</taxon>
    </lineage>
</organism>
<reference evidence="4" key="1">
    <citation type="submission" date="2021-01" db="EMBL/GenBank/DDBJ databases">
        <title>Whole genome shotgun sequence of Virgisporangium ochraceum NBRC 16418.</title>
        <authorList>
            <person name="Komaki H."/>
            <person name="Tamura T."/>
        </authorList>
    </citation>
    <scope>NUCLEOTIDE SEQUENCE</scope>
    <source>
        <strain evidence="4">NBRC 16418</strain>
    </source>
</reference>
<feature type="region of interest" description="Disordered" evidence="2">
    <location>
        <begin position="89"/>
        <end position="133"/>
    </location>
</feature>
<evidence type="ECO:0000256" key="1">
    <source>
        <dbReference type="PROSITE-ProRule" id="PRU00325"/>
    </source>
</evidence>
<feature type="domain" description="SWIM-type" evidence="3">
    <location>
        <begin position="59"/>
        <end position="90"/>
    </location>
</feature>
<evidence type="ECO:0000259" key="3">
    <source>
        <dbReference type="PROSITE" id="PS50966"/>
    </source>
</evidence>
<keyword evidence="5" id="KW-1185">Reference proteome</keyword>
<keyword evidence="1" id="KW-0862">Zinc</keyword>
<evidence type="ECO:0000313" key="4">
    <source>
        <dbReference type="EMBL" id="GIJ66924.1"/>
    </source>
</evidence>
<comment type="caution">
    <text evidence="4">The sequence shown here is derived from an EMBL/GenBank/DDBJ whole genome shotgun (WGS) entry which is preliminary data.</text>
</comment>
<name>A0A8J4E9Y1_9ACTN</name>
<accession>A0A8J4E9Y1</accession>
<dbReference type="InterPro" id="IPR007527">
    <property type="entry name" value="Znf_SWIM"/>
</dbReference>
<proteinExistence type="predicted"/>
<evidence type="ECO:0000256" key="2">
    <source>
        <dbReference type="SAM" id="MobiDB-lite"/>
    </source>
</evidence>
<keyword evidence="1" id="KW-0863">Zinc-finger</keyword>
<keyword evidence="1" id="KW-0479">Metal-binding</keyword>
<evidence type="ECO:0000313" key="5">
    <source>
        <dbReference type="Proteomes" id="UP000635606"/>
    </source>
</evidence>
<protein>
    <recommendedName>
        <fullName evidence="3">SWIM-type domain-containing protein</fullName>
    </recommendedName>
</protein>
<dbReference type="PROSITE" id="PS50966">
    <property type="entry name" value="ZF_SWIM"/>
    <property type="match status" value="1"/>
</dbReference>
<dbReference type="EMBL" id="BOPH01000022">
    <property type="protein sequence ID" value="GIJ66924.1"/>
    <property type="molecule type" value="Genomic_DNA"/>
</dbReference>
<sequence length="605" mass="62080">MSGLPGVPPAVVAEAVEALPTRLRKKLDEVVTRAAAWPVSTVDAGTVVVRVDDDTTVTLRVPVRAAGDVTCTCLMAPRCAHRAAVLSTAPPAEDAAAGDTATGDTATGDTATGEAPAGAVPAGAGSQAGAAPAPAGDAAAEAAAFSAAEVAAADGLWVAGAAVLTRGIAGAGAVQQAVLLRAAHEARSLGLHRASTAAVRVVRSARAARADDPAFRLADLVAAVHELLEVSHRIRHGTGSPASLRGVARRSYVDRGDLRLYGLCCVPVLDPTGYAGAVTYLTDAKGTLYQVNDVTPGGLELATGRPGNPVRIGEARLTFRELGHAGLFVSAARASADGRLSNAGTVRAVRGSGRPWTDDPLARHWTRTLSTQVAAYHDALRLPAEERPAGHDLAFLTGRTGPADDSGVRFTTADGRTVRLTVPTDNPGLPYLSNLRMLAEVAGEVRLIGRFAGDGRVEALAASWTGLPDARGSHVDLGVDILLRAWLPHPGSEPPEDVATDVPPEPPPDLPLYLLSRRVQRAVEGGAQAAAGAPRDPVRLTAAGLPTAAALAGSLDRLAVDRPRDEFGRPAGHVDDLATTWLSAAAYLDAVAARMATDTWLAAAQ</sequence>
<dbReference type="Proteomes" id="UP000635606">
    <property type="component" value="Unassembled WGS sequence"/>
</dbReference>
<dbReference type="AlphaFoldDB" id="A0A8J4E9Y1"/>